<organism evidence="3 4">
    <name type="scientific">Wenzhouxiangella marina</name>
    <dbReference type="NCBI Taxonomy" id="1579979"/>
    <lineage>
        <taxon>Bacteria</taxon>
        <taxon>Pseudomonadati</taxon>
        <taxon>Pseudomonadota</taxon>
        <taxon>Gammaproteobacteria</taxon>
        <taxon>Chromatiales</taxon>
        <taxon>Wenzhouxiangellaceae</taxon>
        <taxon>Wenzhouxiangella</taxon>
    </lineage>
</organism>
<gene>
    <name evidence="3" type="ORF">WM2015_1838</name>
</gene>
<dbReference type="HAMAP" id="MF_00460">
    <property type="entry name" value="UPF0125_RnfH"/>
    <property type="match status" value="1"/>
</dbReference>
<proteinExistence type="inferred from homology"/>
<dbReference type="InterPro" id="IPR005346">
    <property type="entry name" value="RnfH"/>
</dbReference>
<evidence type="ECO:0000313" key="3">
    <source>
        <dbReference type="EMBL" id="AKS42205.1"/>
    </source>
</evidence>
<dbReference type="InterPro" id="IPR037021">
    <property type="entry name" value="RnfH_sf"/>
</dbReference>
<reference evidence="3 4" key="1">
    <citation type="submission" date="2015-07" db="EMBL/GenBank/DDBJ databases">
        <authorList>
            <person name="Noorani M."/>
        </authorList>
    </citation>
    <scope>NUCLEOTIDE SEQUENCE [LARGE SCALE GENOMIC DNA]</scope>
    <source>
        <strain evidence="3 4">KCTC 42284</strain>
    </source>
</reference>
<dbReference type="EMBL" id="CP012154">
    <property type="protein sequence ID" value="AKS42205.1"/>
    <property type="molecule type" value="Genomic_DNA"/>
</dbReference>
<dbReference type="PANTHER" id="PTHR37483">
    <property type="entry name" value="UPF0125 PROTEIN RATB"/>
    <property type="match status" value="1"/>
</dbReference>
<name>A0A0K0XX15_9GAMM</name>
<evidence type="ECO:0000256" key="2">
    <source>
        <dbReference type="HAMAP-Rule" id="MF_00460"/>
    </source>
</evidence>
<dbReference type="PANTHER" id="PTHR37483:SF1">
    <property type="entry name" value="UPF0125 PROTEIN RATB"/>
    <property type="match status" value="1"/>
</dbReference>
<dbReference type="AlphaFoldDB" id="A0A0K0XX15"/>
<dbReference type="KEGG" id="wma:WM2015_1838"/>
<dbReference type="Pfam" id="PF03658">
    <property type="entry name" value="Ub-RnfH"/>
    <property type="match status" value="1"/>
</dbReference>
<dbReference type="SUPFAM" id="SSF54285">
    <property type="entry name" value="MoaD/ThiS"/>
    <property type="match status" value="1"/>
</dbReference>
<dbReference type="OrthoDB" id="9796575at2"/>
<dbReference type="STRING" id="1579979.WM2015_1838"/>
<comment type="similarity">
    <text evidence="1 2">Belongs to the UPF0125 (RnfH) family.</text>
</comment>
<dbReference type="Proteomes" id="UP000066624">
    <property type="component" value="Chromosome"/>
</dbReference>
<sequence>MVADSSYIAVEVVAGSAEAQQLVSLKLPAGATVAEAVALARLDERLPELGLDPECVGIFGKRCRPEQMLSDGDRVELYRPLRADPKVVRRELAELAKAQKAAEKKGPASDQGS</sequence>
<dbReference type="RefSeq" id="WP_049725787.1">
    <property type="nucleotide sequence ID" value="NZ_CP012154.1"/>
</dbReference>
<dbReference type="NCBIfam" id="NF002490">
    <property type="entry name" value="PRK01777.1"/>
    <property type="match status" value="1"/>
</dbReference>
<evidence type="ECO:0000256" key="1">
    <source>
        <dbReference type="ARBA" id="ARBA00010645"/>
    </source>
</evidence>
<evidence type="ECO:0000313" key="4">
    <source>
        <dbReference type="Proteomes" id="UP000066624"/>
    </source>
</evidence>
<dbReference type="Gene3D" id="3.10.20.280">
    <property type="entry name" value="RnfH-like"/>
    <property type="match status" value="1"/>
</dbReference>
<protein>
    <recommendedName>
        <fullName evidence="2">UPF0125 protein WM2015_1838</fullName>
    </recommendedName>
</protein>
<dbReference type="InterPro" id="IPR016155">
    <property type="entry name" value="Mopterin_synth/thiamin_S_b"/>
</dbReference>
<keyword evidence="4" id="KW-1185">Reference proteome</keyword>
<accession>A0A0K0XX15</accession>